<gene>
    <name evidence="2" type="ORF">CPJ18_13565</name>
</gene>
<dbReference type="InterPro" id="IPR035901">
    <property type="entry name" value="GIY-YIG_endonuc_sf"/>
</dbReference>
<name>A0AAE5VPH2_9HYPH</name>
<reference evidence="2 3" key="1">
    <citation type="journal article" date="2018" name="Syst. Appl. Microbiol.">
        <title>Agrobacterium rosae sp. nov., isolated from galls on different agricultural crops.</title>
        <authorList>
            <person name="Kuzmanovic N."/>
            <person name="Pulawska J."/>
            <person name="Smalla K."/>
            <person name="Nesme X."/>
        </authorList>
    </citation>
    <scope>NUCLEOTIDE SEQUENCE [LARGE SCALE GENOMIC DNA]</scope>
    <source>
        <strain evidence="2 3">NCPPB 1650</strain>
    </source>
</reference>
<dbReference type="SUPFAM" id="SSF82771">
    <property type="entry name" value="GIY-YIG endonuclease"/>
    <property type="match status" value="1"/>
</dbReference>
<dbReference type="PROSITE" id="PS50164">
    <property type="entry name" value="GIY_YIG"/>
    <property type="match status" value="1"/>
</dbReference>
<dbReference type="Gene3D" id="3.40.1440.10">
    <property type="entry name" value="GIY-YIG endonuclease"/>
    <property type="match status" value="1"/>
</dbReference>
<dbReference type="InterPro" id="IPR000305">
    <property type="entry name" value="GIY-YIG_endonuc"/>
</dbReference>
<dbReference type="Proteomes" id="UP000237447">
    <property type="component" value="Unassembled WGS sequence"/>
</dbReference>
<dbReference type="EMBL" id="NXEJ01000006">
    <property type="protein sequence ID" value="POO51519.1"/>
    <property type="molecule type" value="Genomic_DNA"/>
</dbReference>
<sequence length="232" mass="26176">MVWRSRSCAISPTTFSSRSSADSVIRYRHPCRTRAGSPDLAVDFNYRKAAVRALTNRIGVYVLADLDNVPIYVGQSKDGIRARVSRHLTSARSDIIANRQIDVWEIAYVWAYPVEDKSEINDLEAILFHHFDPVSQLMNGTLPRSPAALPDLPAPAQVVQVMSDDEINDRKQPEQRLPRQANHYAEIVDHFLTVKNSSQIARAMNAHFERLKRYHALLLGKAETDPADKDDG</sequence>
<evidence type="ECO:0000313" key="2">
    <source>
        <dbReference type="EMBL" id="POO51519.1"/>
    </source>
</evidence>
<protein>
    <submittedName>
        <fullName evidence="2">Excinuclease ABC subunit C</fullName>
    </submittedName>
</protein>
<feature type="domain" description="GIY-YIG" evidence="1">
    <location>
        <begin position="56"/>
        <end position="137"/>
    </location>
</feature>
<dbReference type="AlphaFoldDB" id="A0AAE5VPH2"/>
<comment type="caution">
    <text evidence="2">The sequence shown here is derived from an EMBL/GenBank/DDBJ whole genome shotgun (WGS) entry which is preliminary data.</text>
</comment>
<dbReference type="Pfam" id="PF01541">
    <property type="entry name" value="GIY-YIG"/>
    <property type="match status" value="1"/>
</dbReference>
<evidence type="ECO:0000313" key="3">
    <source>
        <dbReference type="Proteomes" id="UP000237447"/>
    </source>
</evidence>
<accession>A0AAE5VPH2</accession>
<evidence type="ECO:0000259" key="1">
    <source>
        <dbReference type="PROSITE" id="PS50164"/>
    </source>
</evidence>
<organism evidence="2 3">
    <name type="scientific">Agrobacterium rosae</name>
    <dbReference type="NCBI Taxonomy" id="1972867"/>
    <lineage>
        <taxon>Bacteria</taxon>
        <taxon>Pseudomonadati</taxon>
        <taxon>Pseudomonadota</taxon>
        <taxon>Alphaproteobacteria</taxon>
        <taxon>Hyphomicrobiales</taxon>
        <taxon>Rhizobiaceae</taxon>
        <taxon>Rhizobium/Agrobacterium group</taxon>
        <taxon>Agrobacterium</taxon>
    </lineage>
</organism>
<dbReference type="CDD" id="cd00719">
    <property type="entry name" value="GIY-YIG_SF"/>
    <property type="match status" value="1"/>
</dbReference>
<proteinExistence type="predicted"/>